<name>A0A385DYT5_9CAUD</name>
<dbReference type="Proteomes" id="UP000262321">
    <property type="component" value="Segment"/>
</dbReference>
<dbReference type="EMBL" id="MH651176">
    <property type="protein sequence ID" value="AXQ63938.1"/>
    <property type="molecule type" value="Genomic_DNA"/>
</dbReference>
<dbReference type="RefSeq" id="YP_009808323.1">
    <property type="nucleotide sequence ID" value="NC_048039.1"/>
</dbReference>
<gene>
    <name evidence="1" type="primary">86</name>
    <name evidence="1" type="ORF">SEA_HORUS_86</name>
</gene>
<accession>A0A385DYT5</accession>
<evidence type="ECO:0000313" key="1">
    <source>
        <dbReference type="EMBL" id="AXQ63938.1"/>
    </source>
</evidence>
<sequence length="132" mass="14530">MMSVSSLESLIAQHKDEPWPMPACKCGEVCPEERQTDDFDAWHAAHVAEVIRQHHTVTTSTYDRSCGGCEGKGAHSPRCRTQPGWFFRRLADQAAALGDAIGPNDYDAANTAWVLAARLRKQIPADGAEDHQ</sequence>
<proteinExistence type="predicted"/>
<evidence type="ECO:0000313" key="2">
    <source>
        <dbReference type="Proteomes" id="UP000262321"/>
    </source>
</evidence>
<reference evidence="1 2" key="1">
    <citation type="submission" date="2018-07" db="EMBL/GenBank/DDBJ databases">
        <authorList>
            <person name="Said P."/>
            <person name="Hotaki K."/>
            <person name="Hall J.T."/>
            <person name="Leadon S.A."/>
            <person name="Fogarty M.P."/>
            <person name="Warner M.H."/>
            <person name="Garlena R.A."/>
            <person name="Russell D.A."/>
            <person name="Pope W.H."/>
            <person name="Jacobs-Sera D."/>
            <person name="Hatfull G.F."/>
        </authorList>
    </citation>
    <scope>NUCLEOTIDE SEQUENCE [LARGE SCALE GENOMIC DNA]</scope>
</reference>
<keyword evidence="2" id="KW-1185">Reference proteome</keyword>
<protein>
    <submittedName>
        <fullName evidence="1">Uncharacterized protein</fullName>
    </submittedName>
</protein>
<dbReference type="GeneID" id="54999224"/>
<organism evidence="1 2">
    <name type="scientific">Gordonia phage Horus</name>
    <dbReference type="NCBI Taxonomy" id="2301696"/>
    <lineage>
        <taxon>Viruses</taxon>
        <taxon>Duplodnaviria</taxon>
        <taxon>Heunggongvirae</taxon>
        <taxon>Uroviricota</taxon>
        <taxon>Caudoviricetes</taxon>
        <taxon>Langleyhallvirinae</taxon>
        <taxon>Horusvirus</taxon>
        <taxon>Horusvirus horus</taxon>
    </lineage>
</organism>
<dbReference type="KEGG" id="vg:54999224"/>